<protein>
    <submittedName>
        <fullName evidence="1">Uncharacterized protein</fullName>
    </submittedName>
</protein>
<name>A0ACB9RRL1_9MYRT</name>
<comment type="caution">
    <text evidence="1">The sequence shown here is derived from an EMBL/GenBank/DDBJ whole genome shotgun (WGS) entry which is preliminary data.</text>
</comment>
<gene>
    <name evidence="1" type="ORF">MLD38_007685</name>
</gene>
<proteinExistence type="predicted"/>
<organism evidence="1 2">
    <name type="scientific">Melastoma candidum</name>
    <dbReference type="NCBI Taxonomy" id="119954"/>
    <lineage>
        <taxon>Eukaryota</taxon>
        <taxon>Viridiplantae</taxon>
        <taxon>Streptophyta</taxon>
        <taxon>Embryophyta</taxon>
        <taxon>Tracheophyta</taxon>
        <taxon>Spermatophyta</taxon>
        <taxon>Magnoliopsida</taxon>
        <taxon>eudicotyledons</taxon>
        <taxon>Gunneridae</taxon>
        <taxon>Pentapetalae</taxon>
        <taxon>rosids</taxon>
        <taxon>malvids</taxon>
        <taxon>Myrtales</taxon>
        <taxon>Melastomataceae</taxon>
        <taxon>Melastomatoideae</taxon>
        <taxon>Melastomateae</taxon>
        <taxon>Melastoma</taxon>
    </lineage>
</organism>
<dbReference type="Proteomes" id="UP001057402">
    <property type="component" value="Chromosome 3"/>
</dbReference>
<keyword evidence="2" id="KW-1185">Reference proteome</keyword>
<sequence length="482" mass="52199">MEEIIVITGRLTWSGLVVLLMVAPVAEGLGVNWGTQATHQLPPKTVVQMLKDNGISKVKLFDAASSTMTALSGSGIEVMVAIPNDQLASLTDYSAAQKWVQHNVSRYNFNGGVSIKYVSVGNEPFLSSYNGSFLNVTLPALQNIQNALNEAKLGDTIKATVPLNADVYNSPESNPVPSAGRFRSDISTLMTQIVEFLAQNGCPFTVNIYPFLSLYGNDNFPFNYAFFDGATPVLDNGIQYTNVFDANFDTLVSALKAAGHGDMTIIVGEVGWPTDGDKNANVGNAYRFYNGLLPRLGANMGTPLRPGYIEVYLFGLIDEDIKSVAPGNFERHWGIFRYDGQPKFALDLSGKGQNKLLIGAQNVQYLPTQWCVFNPNAKDLSKLGENINYACTFSDCTALGYGSSCNGLSANDNVSYAFNMYYQVQNHNPLSCNFQGLAMLSTQNLSQGMCSFIIQIASSPLPLPLPSLIGFAILTSLGLLLL</sequence>
<dbReference type="EMBL" id="CM042882">
    <property type="protein sequence ID" value="KAI4381627.1"/>
    <property type="molecule type" value="Genomic_DNA"/>
</dbReference>
<accession>A0ACB9RRL1</accession>
<evidence type="ECO:0000313" key="2">
    <source>
        <dbReference type="Proteomes" id="UP001057402"/>
    </source>
</evidence>
<reference evidence="2" key="1">
    <citation type="journal article" date="2023" name="Front. Plant Sci.">
        <title>Chromosomal-level genome assembly of Melastoma candidum provides insights into trichome evolution.</title>
        <authorList>
            <person name="Zhong Y."/>
            <person name="Wu W."/>
            <person name="Sun C."/>
            <person name="Zou P."/>
            <person name="Liu Y."/>
            <person name="Dai S."/>
            <person name="Zhou R."/>
        </authorList>
    </citation>
    <scope>NUCLEOTIDE SEQUENCE [LARGE SCALE GENOMIC DNA]</scope>
</reference>
<evidence type="ECO:0000313" key="1">
    <source>
        <dbReference type="EMBL" id="KAI4381627.1"/>
    </source>
</evidence>